<gene>
    <name evidence="1" type="ORF">K9V48_19855</name>
</gene>
<accession>A0ABS7UVV6</accession>
<name>A0ABS7UVV6_9BACI</name>
<evidence type="ECO:0000313" key="1">
    <source>
        <dbReference type="EMBL" id="MBZ5752445.1"/>
    </source>
</evidence>
<organism evidence="1 2">
    <name type="scientific">Metabacillus rhizolycopersici</name>
    <dbReference type="NCBI Taxonomy" id="2875709"/>
    <lineage>
        <taxon>Bacteria</taxon>
        <taxon>Bacillati</taxon>
        <taxon>Bacillota</taxon>
        <taxon>Bacilli</taxon>
        <taxon>Bacillales</taxon>
        <taxon>Bacillaceae</taxon>
        <taxon>Metabacillus</taxon>
    </lineage>
</organism>
<dbReference type="EMBL" id="JAIQUM010000056">
    <property type="protein sequence ID" value="MBZ5752445.1"/>
    <property type="molecule type" value="Genomic_DNA"/>
</dbReference>
<reference evidence="1" key="1">
    <citation type="submission" date="2024-05" db="EMBL/GenBank/DDBJ databases">
        <title>Metabacillus sp. nov., isolated from the rhizosphere soil of tomato plants.</title>
        <authorList>
            <person name="Ma R."/>
        </authorList>
    </citation>
    <scope>NUCLEOTIDE SEQUENCE</scope>
    <source>
        <strain evidence="1">DBTR6</strain>
    </source>
</reference>
<protein>
    <submittedName>
        <fullName evidence="1">Uncharacterized protein</fullName>
    </submittedName>
</protein>
<dbReference type="Proteomes" id="UP001165287">
    <property type="component" value="Unassembled WGS sequence"/>
</dbReference>
<dbReference type="RefSeq" id="WP_224140902.1">
    <property type="nucleotide sequence ID" value="NZ_JAIQUM010000056.1"/>
</dbReference>
<proteinExistence type="predicted"/>
<evidence type="ECO:0000313" key="2">
    <source>
        <dbReference type="Proteomes" id="UP001165287"/>
    </source>
</evidence>
<comment type="caution">
    <text evidence="1">The sequence shown here is derived from an EMBL/GenBank/DDBJ whole genome shotgun (WGS) entry which is preliminary data.</text>
</comment>
<keyword evidence="2" id="KW-1185">Reference proteome</keyword>
<sequence length="82" mass="9619">MQEKHHHILSVVDFKITEHKTTFVKVAGYDAVLEKEFEGEVKFLNGIPYGDLIHYQRSSLSSECRQFVQENLLNKYNEGKFE</sequence>